<evidence type="ECO:0000256" key="1">
    <source>
        <dbReference type="SAM" id="Phobius"/>
    </source>
</evidence>
<protein>
    <recommendedName>
        <fullName evidence="4">Tetratricopeptide repeat protein</fullName>
    </recommendedName>
</protein>
<gene>
    <name evidence="2" type="ORF">ED208_02165</name>
</gene>
<dbReference type="NCBIfam" id="NF047558">
    <property type="entry name" value="TPR_END_plus"/>
    <property type="match status" value="1"/>
</dbReference>
<dbReference type="EMBL" id="RJVO01000001">
    <property type="protein sequence ID" value="ROH93349.1"/>
    <property type="molecule type" value="Genomic_DNA"/>
</dbReference>
<evidence type="ECO:0000313" key="2">
    <source>
        <dbReference type="EMBL" id="ROH93349.1"/>
    </source>
</evidence>
<organism evidence="2 3">
    <name type="scientific">Stagnimonas aquatica</name>
    <dbReference type="NCBI Taxonomy" id="2689987"/>
    <lineage>
        <taxon>Bacteria</taxon>
        <taxon>Pseudomonadati</taxon>
        <taxon>Pseudomonadota</taxon>
        <taxon>Gammaproteobacteria</taxon>
        <taxon>Nevskiales</taxon>
        <taxon>Nevskiaceae</taxon>
        <taxon>Stagnimonas</taxon>
    </lineage>
</organism>
<dbReference type="InterPro" id="IPR011990">
    <property type="entry name" value="TPR-like_helical_dom_sf"/>
</dbReference>
<keyword evidence="1" id="KW-0472">Membrane</keyword>
<dbReference type="PANTHER" id="PTHR45005:SF2">
    <property type="entry name" value="PROTEIN HLB1"/>
    <property type="match status" value="1"/>
</dbReference>
<evidence type="ECO:0000313" key="3">
    <source>
        <dbReference type="Proteomes" id="UP000282106"/>
    </source>
</evidence>
<evidence type="ECO:0008006" key="4">
    <source>
        <dbReference type="Google" id="ProtNLM"/>
    </source>
</evidence>
<keyword evidence="1" id="KW-0812">Transmembrane</keyword>
<dbReference type="Gene3D" id="1.25.40.10">
    <property type="entry name" value="Tetratricopeptide repeat domain"/>
    <property type="match status" value="3"/>
</dbReference>
<dbReference type="InterPro" id="IPR053277">
    <property type="entry name" value="Endomembrane_traffic_mod"/>
</dbReference>
<name>A0A3N0VKQ1_9GAMM</name>
<keyword evidence="3" id="KW-1185">Reference proteome</keyword>
<accession>A0A3N0VKQ1</accession>
<dbReference type="RefSeq" id="WP_123210204.1">
    <property type="nucleotide sequence ID" value="NZ_RJVO01000001.1"/>
</dbReference>
<comment type="caution">
    <text evidence="2">The sequence shown here is derived from an EMBL/GenBank/DDBJ whole genome shotgun (WGS) entry which is preliminary data.</text>
</comment>
<dbReference type="AlphaFoldDB" id="A0A3N0VKQ1"/>
<reference evidence="2 3" key="1">
    <citation type="submission" date="2018-10" db="EMBL/GenBank/DDBJ databases">
        <authorList>
            <person name="Chen W.-M."/>
        </authorList>
    </citation>
    <scope>NUCLEOTIDE SEQUENCE [LARGE SCALE GENOMIC DNA]</scope>
    <source>
        <strain evidence="2 3">THS-13</strain>
    </source>
</reference>
<sequence length="475" mass="52103">MPSSLAPAPPSPSPSTGLGAEAERRLAELEQRQESVVNSVIEARSKTIDWWLAYLAVFTAVIGLVGLLIPFIIGRKERERLQVDLDEVRRMKGEIDSHLQGSRKNLDESNALLAAQRPESKDSTSSPKSAAAVDKAVAEVKAAEAASPTDRLRAEALASKAEPEKAYALWHALLSLSPGDAQAAFYCGYWAQSISEQDGRADASWWRQRGIAHYQRAVELDGRSHWALNNWGNALTAEARALAQAGDLPTARSLWQQAGQRYADALRIKPDKHEAAYNWGSALDDEALALAQVKDLPTARSLWQQAGQRYADALRIKPDKHEAAYNWGNALAAEALALAQVKDLPTARSLWQQAGQRYADALRIKPDMHEVASNWASTLLHEAEAIGDSAEARGLCERARDLMLPFAERKPSVAAYNLACAYARLQDFEASLTWLRRSRDAGGLPDREHLETDPDLAELRLTPGFKAFLGETFGG</sequence>
<proteinExistence type="predicted"/>
<dbReference type="Proteomes" id="UP000282106">
    <property type="component" value="Unassembled WGS sequence"/>
</dbReference>
<keyword evidence="1" id="KW-1133">Transmembrane helix</keyword>
<dbReference type="SUPFAM" id="SSF48452">
    <property type="entry name" value="TPR-like"/>
    <property type="match status" value="2"/>
</dbReference>
<dbReference type="PANTHER" id="PTHR45005">
    <property type="match status" value="1"/>
</dbReference>
<dbReference type="InParanoid" id="A0A3N0VKQ1"/>
<feature type="transmembrane region" description="Helical" evidence="1">
    <location>
        <begin position="51"/>
        <end position="73"/>
    </location>
</feature>